<sequence>MFELKILSHFAAAHQLTMVAKKCENLHGHNWKVEVCVKGERLNDAGVVVDFGILKGYVKEIMGRLDHKFLNELPYFEKDAPSSENLAVYIAKSLQEMIKEPGLAVSRVTTWESEDACATYFP</sequence>
<comment type="catalytic activity">
    <reaction evidence="4 5">
        <text>7,8-dihydroneopterin 3'-triphosphate + H2O = 6-carboxy-5,6,7,8-tetrahydropterin + triphosphate + acetaldehyde + 2 H(+)</text>
        <dbReference type="Rhea" id="RHEA:27966"/>
        <dbReference type="ChEBI" id="CHEBI:15343"/>
        <dbReference type="ChEBI" id="CHEBI:15377"/>
        <dbReference type="ChEBI" id="CHEBI:15378"/>
        <dbReference type="ChEBI" id="CHEBI:18036"/>
        <dbReference type="ChEBI" id="CHEBI:58462"/>
        <dbReference type="ChEBI" id="CHEBI:61032"/>
        <dbReference type="EC" id="4.1.2.50"/>
    </reaction>
</comment>
<feature type="binding site" evidence="7">
    <location>
        <position position="14"/>
    </location>
    <ligand>
        <name>Zn(2+)</name>
        <dbReference type="ChEBI" id="CHEBI:29105"/>
    </ligand>
</feature>
<dbReference type="OrthoDB" id="9804698at2"/>
<dbReference type="EMBL" id="AP021874">
    <property type="protein sequence ID" value="BBO70265.1"/>
    <property type="molecule type" value="Genomic_DNA"/>
</dbReference>
<dbReference type="GO" id="GO:0046872">
    <property type="term" value="F:metal ion binding"/>
    <property type="evidence" value="ECO:0007669"/>
    <property type="project" value="UniProtKB-KW"/>
</dbReference>
<dbReference type="PANTHER" id="PTHR12589">
    <property type="entry name" value="PYRUVOYL TETRAHYDROBIOPTERIN SYNTHASE"/>
    <property type="match status" value="1"/>
</dbReference>
<proteinExistence type="inferred from homology"/>
<dbReference type="Proteomes" id="UP000427906">
    <property type="component" value="Chromosome"/>
</dbReference>
<evidence type="ECO:0000256" key="3">
    <source>
        <dbReference type="ARBA" id="ARBA00018141"/>
    </source>
</evidence>
<protein>
    <recommendedName>
        <fullName evidence="3 5">6-carboxy-5,6,7,8-tetrahydropterin synthase</fullName>
        <ecNumber evidence="5">4.-.-.-</ecNumber>
    </recommendedName>
</protein>
<comment type="similarity">
    <text evidence="2 5">Belongs to the PTPS family. QueD subfamily.</text>
</comment>
<name>A0A5K7YPK7_9BACT</name>
<dbReference type="InterPro" id="IPR007115">
    <property type="entry name" value="6-PTP_synth/QueD"/>
</dbReference>
<keyword evidence="5 7" id="KW-0862">Zinc</keyword>
<evidence type="ECO:0000256" key="2">
    <source>
        <dbReference type="ARBA" id="ARBA00008900"/>
    </source>
</evidence>
<dbReference type="AlphaFoldDB" id="A0A5K7YPK7"/>
<comment type="pathway">
    <text evidence="1 5">Purine metabolism; 7-cyano-7-deazaguanine biosynthesis.</text>
</comment>
<reference evidence="8 9" key="1">
    <citation type="submission" date="2019-11" db="EMBL/GenBank/DDBJ databases">
        <title>Comparative genomics of hydrocarbon-degrading Desulfosarcina strains.</title>
        <authorList>
            <person name="Watanabe M."/>
            <person name="Kojima H."/>
            <person name="Fukui M."/>
        </authorList>
    </citation>
    <scope>NUCLEOTIDE SEQUENCE [LARGE SCALE GENOMIC DNA]</scope>
    <source>
        <strain evidence="8 9">PL12</strain>
    </source>
</reference>
<dbReference type="EC" id="4.-.-.-" evidence="5"/>
<evidence type="ECO:0000256" key="1">
    <source>
        <dbReference type="ARBA" id="ARBA00005061"/>
    </source>
</evidence>
<dbReference type="PANTHER" id="PTHR12589:SF8">
    <property type="entry name" value="6-CARBOXY-5,6,7,8-TETRAHYDROPTERIN SYNTHASE"/>
    <property type="match status" value="1"/>
</dbReference>
<evidence type="ECO:0000313" key="8">
    <source>
        <dbReference type="EMBL" id="BBO70265.1"/>
    </source>
</evidence>
<dbReference type="Pfam" id="PF01242">
    <property type="entry name" value="PTPS"/>
    <property type="match status" value="1"/>
</dbReference>
<evidence type="ECO:0000256" key="6">
    <source>
        <dbReference type="PIRSR" id="PIRSR006113-1"/>
    </source>
</evidence>
<feature type="binding site" evidence="7">
    <location>
        <position position="27"/>
    </location>
    <ligand>
        <name>Zn(2+)</name>
        <dbReference type="ChEBI" id="CHEBI:29105"/>
    </ligand>
</feature>
<dbReference type="GO" id="GO:0070497">
    <property type="term" value="F:6-carboxytetrahydropterin synthase activity"/>
    <property type="evidence" value="ECO:0007669"/>
    <property type="project" value="UniProtKB-EC"/>
</dbReference>
<keyword evidence="5" id="KW-0456">Lyase</keyword>
<evidence type="ECO:0000313" key="9">
    <source>
        <dbReference type="Proteomes" id="UP000427906"/>
    </source>
</evidence>
<feature type="active site" description="Charge relay system" evidence="6">
    <location>
        <position position="67"/>
    </location>
</feature>
<dbReference type="NCBIfam" id="TIGR03367">
    <property type="entry name" value="queuosine_QueD"/>
    <property type="match status" value="1"/>
</dbReference>
<keyword evidence="5 7" id="KW-0479">Metal-binding</keyword>
<accession>A0A5K7YPK7</accession>
<feature type="binding site" evidence="7">
    <location>
        <position position="29"/>
    </location>
    <ligand>
        <name>Zn(2+)</name>
        <dbReference type="ChEBI" id="CHEBI:29105"/>
    </ligand>
</feature>
<organism evidence="8 9">
    <name type="scientific">Desulfosarcina alkanivorans</name>
    <dbReference type="NCBI Taxonomy" id="571177"/>
    <lineage>
        <taxon>Bacteria</taxon>
        <taxon>Pseudomonadati</taxon>
        <taxon>Thermodesulfobacteriota</taxon>
        <taxon>Desulfobacteria</taxon>
        <taxon>Desulfobacterales</taxon>
        <taxon>Desulfosarcinaceae</taxon>
        <taxon>Desulfosarcina</taxon>
    </lineage>
</organism>
<dbReference type="GO" id="GO:0008616">
    <property type="term" value="P:tRNA queuosine(34) biosynthetic process"/>
    <property type="evidence" value="ECO:0007669"/>
    <property type="project" value="UniProtKB-KW"/>
</dbReference>
<comment type="cofactor">
    <cofactor evidence="5 7">
        <name>Zn(2+)</name>
        <dbReference type="ChEBI" id="CHEBI:29105"/>
    </cofactor>
    <text evidence="5 7">Binds 1 zinc ion per subunit.</text>
</comment>
<feature type="active site" description="Charge relay system" evidence="6">
    <location>
        <position position="112"/>
    </location>
</feature>
<dbReference type="UniPathway" id="UPA00391"/>
<feature type="active site" description="Proton acceptor" evidence="6">
    <location>
        <position position="23"/>
    </location>
</feature>
<dbReference type="PIRSF" id="PIRSF006113">
    <property type="entry name" value="PTP_synth"/>
    <property type="match status" value="1"/>
</dbReference>
<dbReference type="SUPFAM" id="SSF55620">
    <property type="entry name" value="Tetrahydrobiopterin biosynthesis enzymes-like"/>
    <property type="match status" value="1"/>
</dbReference>
<keyword evidence="9" id="KW-1185">Reference proteome</keyword>
<gene>
    <name evidence="8" type="primary">queD</name>
    <name evidence="8" type="ORF">DSCA_41950</name>
</gene>
<evidence type="ECO:0000256" key="7">
    <source>
        <dbReference type="PIRSR" id="PIRSR006113-2"/>
    </source>
</evidence>
<dbReference type="RefSeq" id="WP_155318226.1">
    <property type="nucleotide sequence ID" value="NZ_AP021874.1"/>
</dbReference>
<dbReference type="KEGG" id="dalk:DSCA_41950"/>
<dbReference type="InterPro" id="IPR038418">
    <property type="entry name" value="6-PTP_synth/QueD_sf"/>
</dbReference>
<keyword evidence="5" id="KW-0671">Queuosine biosynthesis</keyword>
<evidence type="ECO:0000256" key="4">
    <source>
        <dbReference type="ARBA" id="ARBA00048807"/>
    </source>
</evidence>
<evidence type="ECO:0000256" key="5">
    <source>
        <dbReference type="PIRNR" id="PIRNR006113"/>
    </source>
</evidence>
<dbReference type="Gene3D" id="3.30.479.10">
    <property type="entry name" value="6-pyruvoyl tetrahydropterin synthase/QueD"/>
    <property type="match status" value="1"/>
</dbReference>